<dbReference type="GO" id="GO:0004512">
    <property type="term" value="F:inositol-3-phosphate synthase activity"/>
    <property type="evidence" value="ECO:0007669"/>
    <property type="project" value="UniProtKB-EC"/>
</dbReference>
<dbReference type="Pfam" id="PF07994">
    <property type="entry name" value="NAD_binding_5"/>
    <property type="match status" value="1"/>
</dbReference>
<evidence type="ECO:0000256" key="9">
    <source>
        <dbReference type="ARBA" id="ARBA00022550"/>
    </source>
</evidence>
<dbReference type="PIRSF" id="PIRSF015578">
    <property type="entry name" value="Myoinos-ppht_syn"/>
    <property type="match status" value="1"/>
</dbReference>
<accession>A0A2C5XRD1</accession>
<name>A0A2C5XRD1_9HYPO</name>
<gene>
    <name evidence="17" type="ORF">CDD81_2461</name>
</gene>
<evidence type="ECO:0000259" key="16">
    <source>
        <dbReference type="Pfam" id="PF01658"/>
    </source>
</evidence>
<keyword evidence="12" id="KW-0594">Phospholipid biosynthesis</keyword>
<dbReference type="Proteomes" id="UP000226192">
    <property type="component" value="Unassembled WGS sequence"/>
</dbReference>
<dbReference type="EC" id="5.5.1.4" evidence="6"/>
<comment type="pathway">
    <text evidence="4">Polyol metabolism; myo-inositol biosynthesis; myo-inositol from D-glucose 6-phosphate: step 1/2.</text>
</comment>
<dbReference type="InterPro" id="IPR036291">
    <property type="entry name" value="NAD(P)-bd_dom_sf"/>
</dbReference>
<evidence type="ECO:0000256" key="7">
    <source>
        <dbReference type="ARBA" id="ARBA00022490"/>
    </source>
</evidence>
<feature type="domain" description="Myo-inositol-1-phosphate synthase GAPDH-like" evidence="16">
    <location>
        <begin position="335"/>
        <end position="448"/>
    </location>
</feature>
<dbReference type="GO" id="GO:0005737">
    <property type="term" value="C:cytoplasm"/>
    <property type="evidence" value="ECO:0007669"/>
    <property type="project" value="UniProtKB-SubCell"/>
</dbReference>
<feature type="compositionally biased region" description="Polar residues" evidence="15">
    <location>
        <begin position="24"/>
        <end position="34"/>
    </location>
</feature>
<evidence type="ECO:0000256" key="14">
    <source>
        <dbReference type="ARBA" id="ARBA00023264"/>
    </source>
</evidence>
<dbReference type="FunFam" id="3.40.50.720:FF:000204">
    <property type="entry name" value="Inositol-3-phosphate synthase 1-B"/>
    <property type="match status" value="1"/>
</dbReference>
<keyword evidence="18" id="KW-1185">Reference proteome</keyword>
<organism evidence="17 18">
    <name type="scientific">Ophiocordyceps australis</name>
    <dbReference type="NCBI Taxonomy" id="1399860"/>
    <lineage>
        <taxon>Eukaryota</taxon>
        <taxon>Fungi</taxon>
        <taxon>Dikarya</taxon>
        <taxon>Ascomycota</taxon>
        <taxon>Pezizomycotina</taxon>
        <taxon>Sordariomycetes</taxon>
        <taxon>Hypocreomycetidae</taxon>
        <taxon>Hypocreales</taxon>
        <taxon>Ophiocordycipitaceae</taxon>
        <taxon>Ophiocordyceps</taxon>
    </lineage>
</organism>
<evidence type="ECO:0000313" key="18">
    <source>
        <dbReference type="Proteomes" id="UP000226192"/>
    </source>
</evidence>
<evidence type="ECO:0000256" key="5">
    <source>
        <dbReference type="ARBA" id="ARBA00010813"/>
    </source>
</evidence>
<evidence type="ECO:0000256" key="1">
    <source>
        <dbReference type="ARBA" id="ARBA00000113"/>
    </source>
</evidence>
<keyword evidence="8" id="KW-0444">Lipid biosynthesis</keyword>
<dbReference type="GO" id="GO:0008654">
    <property type="term" value="P:phospholipid biosynthetic process"/>
    <property type="evidence" value="ECO:0007669"/>
    <property type="project" value="UniProtKB-KW"/>
</dbReference>
<dbReference type="FunFam" id="3.40.50.720:FF:000069">
    <property type="entry name" value="Inositol-3-phosphate synthase 1"/>
    <property type="match status" value="1"/>
</dbReference>
<dbReference type="GO" id="GO:0006021">
    <property type="term" value="P:inositol biosynthetic process"/>
    <property type="evidence" value="ECO:0007669"/>
    <property type="project" value="UniProtKB-UniPathway"/>
</dbReference>
<keyword evidence="14" id="KW-1208">Phospholipid metabolism</keyword>
<feature type="region of interest" description="Disordered" evidence="15">
    <location>
        <begin position="1"/>
        <end position="34"/>
    </location>
</feature>
<dbReference type="OrthoDB" id="2887at2759"/>
<dbReference type="AlphaFoldDB" id="A0A2C5XRD1"/>
<proteinExistence type="inferred from homology"/>
<evidence type="ECO:0000256" key="4">
    <source>
        <dbReference type="ARBA" id="ARBA00005117"/>
    </source>
</evidence>
<keyword evidence="9" id="KW-0398">Inositol biosynthesis</keyword>
<dbReference type="InterPro" id="IPR002587">
    <property type="entry name" value="Myo-inos-1-P_Synthase"/>
</dbReference>
<evidence type="ECO:0000256" key="8">
    <source>
        <dbReference type="ARBA" id="ARBA00022516"/>
    </source>
</evidence>
<dbReference type="PANTHER" id="PTHR11510">
    <property type="entry name" value="MYO-INOSITOL-1 PHOSPHATE SYNTHASE"/>
    <property type="match status" value="1"/>
</dbReference>
<dbReference type="Pfam" id="PF01658">
    <property type="entry name" value="Inos-1-P_synth"/>
    <property type="match status" value="1"/>
</dbReference>
<dbReference type="SUPFAM" id="SSF55347">
    <property type="entry name" value="Glyceraldehyde-3-phosphate dehydrogenase-like, C-terminal domain"/>
    <property type="match status" value="1"/>
</dbReference>
<keyword evidence="7" id="KW-0963">Cytoplasm</keyword>
<dbReference type="STRING" id="1399860.A0A2C5XRD1"/>
<protein>
    <recommendedName>
        <fullName evidence="6">inositol-3-phosphate synthase</fullName>
        <ecNumber evidence="6">5.5.1.4</ecNumber>
    </recommendedName>
</protein>
<evidence type="ECO:0000313" key="17">
    <source>
        <dbReference type="EMBL" id="PHH59825.1"/>
    </source>
</evidence>
<evidence type="ECO:0000256" key="2">
    <source>
        <dbReference type="ARBA" id="ARBA00001911"/>
    </source>
</evidence>
<sequence length="538" mass="58558">MAPHAQVSAVSANGGGHVAANGRPDSSGSFMVNSPNVSYSDSDIKSTYTYRTTSVETNAQGQLVATPSTVVYDFKTERRVPRVGMMLVGWGGNNGTTVTAGILANRRGLVWQTKEGPRAANYYGSVVMGSTMKLGSDARTNKDVNVPFHSVLPMVHPNDLVIGGWDISKMNLSQAMDRAQVLEPTLKAQVSKEMTEMVPLPSIYYPDFIAANQSDRADNVIEGDRASMAHVEHLRRDIRDFKERNGLDKVIVMWTANTERYAEVLLGVNDTADNLLRAIEQGHSEVSPSTVFAVACILEQAPFINGSPQNTFVPGAIELAEAKGAFIGGDDFKSGQTKMKSALVDFLINAGIKLTSIASYNHLGNNDGKNLSSQKQFRSKEISKSNVVDDMVEANTVLYAKGEHPDHCVVIKYMPAVADNKRALDEYYAEIFLGGHQTISLFNICEDSLLASPLIIDLVLLAEMMTRIQWKLSGADGGYKNFHSVLSVLSYMLKAPMTPPGTPVVNSLAKQRAALTNIFRACVGLEPESDMTLEHKLF</sequence>
<reference evidence="17 18" key="1">
    <citation type="submission" date="2017-06" db="EMBL/GenBank/DDBJ databases">
        <title>Ant-infecting Ophiocordyceps genomes reveal a high diversity of potential behavioral manipulation genes and a possible major role for enterotoxins.</title>
        <authorList>
            <person name="De Bekker C."/>
            <person name="Evans H.C."/>
            <person name="Brachmann A."/>
            <person name="Hughes D.P."/>
        </authorList>
    </citation>
    <scope>NUCLEOTIDE SEQUENCE [LARGE SCALE GENOMIC DNA]</scope>
    <source>
        <strain evidence="17 18">Map64</strain>
    </source>
</reference>
<evidence type="ECO:0000256" key="15">
    <source>
        <dbReference type="SAM" id="MobiDB-lite"/>
    </source>
</evidence>
<dbReference type="SUPFAM" id="SSF51735">
    <property type="entry name" value="NAD(P)-binding Rossmann-fold domains"/>
    <property type="match status" value="1"/>
</dbReference>
<evidence type="ECO:0000256" key="3">
    <source>
        <dbReference type="ARBA" id="ARBA00004496"/>
    </source>
</evidence>
<evidence type="ECO:0000256" key="12">
    <source>
        <dbReference type="ARBA" id="ARBA00023209"/>
    </source>
</evidence>
<evidence type="ECO:0000256" key="11">
    <source>
        <dbReference type="ARBA" id="ARBA00023098"/>
    </source>
</evidence>
<evidence type="ECO:0000256" key="10">
    <source>
        <dbReference type="ARBA" id="ARBA00023027"/>
    </source>
</evidence>
<comment type="cofactor">
    <cofactor evidence="2">
        <name>NAD(+)</name>
        <dbReference type="ChEBI" id="CHEBI:57540"/>
    </cofactor>
</comment>
<keyword evidence="13" id="KW-0413">Isomerase</keyword>
<dbReference type="UniPathway" id="UPA00823">
    <property type="reaction ID" value="UER00787"/>
</dbReference>
<dbReference type="InterPro" id="IPR013021">
    <property type="entry name" value="Myo-inos-1-P_Synthase_GAPDH"/>
</dbReference>
<comment type="subcellular location">
    <subcellularLocation>
        <location evidence="3">Cytoplasm</location>
    </subcellularLocation>
</comment>
<keyword evidence="10" id="KW-0520">NAD</keyword>
<keyword evidence="11" id="KW-0443">Lipid metabolism</keyword>
<comment type="similarity">
    <text evidence="5">Belongs to the myo-inositol 1-phosphate synthase family.</text>
</comment>
<dbReference type="Gene3D" id="3.40.50.720">
    <property type="entry name" value="NAD(P)-binding Rossmann-like Domain"/>
    <property type="match status" value="2"/>
</dbReference>
<comment type="catalytic activity">
    <reaction evidence="1">
        <text>D-glucose 6-phosphate = 1D-myo-inositol 3-phosphate</text>
        <dbReference type="Rhea" id="RHEA:10716"/>
        <dbReference type="ChEBI" id="CHEBI:58401"/>
        <dbReference type="ChEBI" id="CHEBI:61548"/>
        <dbReference type="EC" id="5.5.1.4"/>
    </reaction>
</comment>
<evidence type="ECO:0000256" key="6">
    <source>
        <dbReference type="ARBA" id="ARBA00012125"/>
    </source>
</evidence>
<evidence type="ECO:0000256" key="13">
    <source>
        <dbReference type="ARBA" id="ARBA00023235"/>
    </source>
</evidence>
<comment type="caution">
    <text evidence="17">The sequence shown here is derived from an EMBL/GenBank/DDBJ whole genome shotgun (WGS) entry which is preliminary data.</text>
</comment>
<dbReference type="EMBL" id="NJET01000179">
    <property type="protein sequence ID" value="PHH59825.1"/>
    <property type="molecule type" value="Genomic_DNA"/>
</dbReference>